<accession>A0AAD1W0R4</accession>
<protein>
    <submittedName>
        <fullName evidence="2">Uncharacterized protein</fullName>
    </submittedName>
</protein>
<dbReference type="Proteomes" id="UP001295444">
    <property type="component" value="Chromosome 03"/>
</dbReference>
<dbReference type="EMBL" id="OW240914">
    <property type="protein sequence ID" value="CAH2276600.1"/>
    <property type="molecule type" value="Genomic_DNA"/>
</dbReference>
<evidence type="ECO:0000313" key="2">
    <source>
        <dbReference type="EMBL" id="CAH2276600.1"/>
    </source>
</evidence>
<gene>
    <name evidence="2" type="ORF">PECUL_23A023677</name>
</gene>
<feature type="non-terminal residue" evidence="2">
    <location>
        <position position="74"/>
    </location>
</feature>
<reference evidence="2" key="1">
    <citation type="submission" date="2022-03" db="EMBL/GenBank/DDBJ databases">
        <authorList>
            <person name="Alioto T."/>
            <person name="Alioto T."/>
            <person name="Gomez Garrido J."/>
        </authorList>
    </citation>
    <scope>NUCLEOTIDE SEQUENCE</scope>
</reference>
<organism evidence="2 3">
    <name type="scientific">Pelobates cultripes</name>
    <name type="common">Western spadefoot toad</name>
    <dbReference type="NCBI Taxonomy" id="61616"/>
    <lineage>
        <taxon>Eukaryota</taxon>
        <taxon>Metazoa</taxon>
        <taxon>Chordata</taxon>
        <taxon>Craniata</taxon>
        <taxon>Vertebrata</taxon>
        <taxon>Euteleostomi</taxon>
        <taxon>Amphibia</taxon>
        <taxon>Batrachia</taxon>
        <taxon>Anura</taxon>
        <taxon>Pelobatoidea</taxon>
        <taxon>Pelobatidae</taxon>
        <taxon>Pelobates</taxon>
    </lineage>
</organism>
<sequence>MGSQHSSPLIAYDPSSTTDPPVVLNETHHPCNPVKSMKTHLPRPWTTPAAYIHACPYIGVWELLTTERQNLTLK</sequence>
<evidence type="ECO:0000256" key="1">
    <source>
        <dbReference type="SAM" id="MobiDB-lite"/>
    </source>
</evidence>
<dbReference type="AlphaFoldDB" id="A0AAD1W0R4"/>
<keyword evidence="3" id="KW-1185">Reference proteome</keyword>
<feature type="region of interest" description="Disordered" evidence="1">
    <location>
        <begin position="1"/>
        <end position="21"/>
    </location>
</feature>
<evidence type="ECO:0000313" key="3">
    <source>
        <dbReference type="Proteomes" id="UP001295444"/>
    </source>
</evidence>
<proteinExistence type="predicted"/>
<name>A0AAD1W0R4_PELCU</name>